<comment type="pathway">
    <text evidence="1">Sulfur metabolism; glutathione biosynthesis; glutathione from L-cysteine and L-glutamate: step 1/2.</text>
</comment>
<name>A0A0D2W0G0_CAPO3</name>
<evidence type="ECO:0000256" key="9">
    <source>
        <dbReference type="SAM" id="MobiDB-lite"/>
    </source>
</evidence>
<dbReference type="InterPro" id="IPR036812">
    <property type="entry name" value="NAD(P)_OxRdtase_dom_sf"/>
</dbReference>
<accession>A0A0D2W0G0</accession>
<dbReference type="UniPathway" id="UPA00142">
    <property type="reaction ID" value="UER00209"/>
</dbReference>
<dbReference type="GO" id="GO:0017109">
    <property type="term" value="C:glutamate-cysteine ligase complex"/>
    <property type="evidence" value="ECO:0007669"/>
    <property type="project" value="TreeGrafter"/>
</dbReference>
<dbReference type="AlphaFoldDB" id="A0A0D2W0G0"/>
<comment type="subunit">
    <text evidence="3">Heterodimer of a catalytic heavy chain and a regulatory light chain.</text>
</comment>
<dbReference type="Gene3D" id="3.20.20.100">
    <property type="entry name" value="NADP-dependent oxidoreductase domain"/>
    <property type="match status" value="1"/>
</dbReference>
<evidence type="ECO:0000256" key="3">
    <source>
        <dbReference type="ARBA" id="ARBA00011532"/>
    </source>
</evidence>
<dbReference type="EMBL" id="KE346375">
    <property type="protein sequence ID" value="KJE97677.1"/>
    <property type="molecule type" value="Genomic_DNA"/>
</dbReference>
<dbReference type="RefSeq" id="XP_004342857.2">
    <property type="nucleotide sequence ID" value="XM_004342808.2"/>
</dbReference>
<feature type="compositionally biased region" description="Low complexity" evidence="9">
    <location>
        <begin position="18"/>
        <end position="41"/>
    </location>
</feature>
<dbReference type="InterPro" id="IPR032963">
    <property type="entry name" value="Gclm"/>
</dbReference>
<dbReference type="SUPFAM" id="SSF51430">
    <property type="entry name" value="NAD(P)-linked oxidoreductase"/>
    <property type="match status" value="1"/>
</dbReference>
<dbReference type="GO" id="GO:0035226">
    <property type="term" value="F:glutamate-cysteine ligase catalytic subunit binding"/>
    <property type="evidence" value="ECO:0007669"/>
    <property type="project" value="InterPro"/>
</dbReference>
<evidence type="ECO:0000313" key="11">
    <source>
        <dbReference type="EMBL" id="KJE97677.1"/>
    </source>
</evidence>
<evidence type="ECO:0000256" key="6">
    <source>
        <dbReference type="ARBA" id="ARBA00031154"/>
    </source>
</evidence>
<evidence type="ECO:0000256" key="5">
    <source>
        <dbReference type="ARBA" id="ARBA00030406"/>
    </source>
</evidence>
<dbReference type="eggNOG" id="KOG3023">
    <property type="taxonomic scope" value="Eukaryota"/>
</dbReference>
<protein>
    <recommendedName>
        <fullName evidence="7">GCS light chain</fullName>
    </recommendedName>
    <alternativeName>
        <fullName evidence="5">Gamma-ECS regulatory subunit</fullName>
    </alternativeName>
    <alternativeName>
        <fullName evidence="8">Gamma-glutamylcysteine synthetase regulatory subunit</fullName>
    </alternativeName>
    <alternativeName>
        <fullName evidence="6">Glutamate--cysteine ligase modifier subunit</fullName>
    </alternativeName>
</protein>
<dbReference type="Pfam" id="PF00248">
    <property type="entry name" value="Aldo_ket_red"/>
    <property type="match status" value="1"/>
</dbReference>
<dbReference type="PANTHER" id="PTHR13295">
    <property type="entry name" value="GLUTAMATE CYSTEINE LIGASE REGULATORY SUBUNIT"/>
    <property type="match status" value="1"/>
</dbReference>
<keyword evidence="4" id="KW-0317">Glutathione biosynthesis</keyword>
<dbReference type="OrthoDB" id="5596051at2759"/>
<gene>
    <name evidence="11" type="ORF">CAOG_007784</name>
</gene>
<reference evidence="12" key="1">
    <citation type="submission" date="2011-02" db="EMBL/GenBank/DDBJ databases">
        <title>The Genome Sequence of Capsaspora owczarzaki ATCC 30864.</title>
        <authorList>
            <person name="Russ C."/>
            <person name="Cuomo C."/>
            <person name="Burger G."/>
            <person name="Gray M.W."/>
            <person name="Holland P.W.H."/>
            <person name="King N."/>
            <person name="Lang F.B.F."/>
            <person name="Roger A.J."/>
            <person name="Ruiz-Trillo I."/>
            <person name="Young S.K."/>
            <person name="Zeng Q."/>
            <person name="Gargeya S."/>
            <person name="Alvarado L."/>
            <person name="Berlin A."/>
            <person name="Chapman S.B."/>
            <person name="Chen Z."/>
            <person name="Freedman E."/>
            <person name="Gellesch M."/>
            <person name="Goldberg J."/>
            <person name="Griggs A."/>
            <person name="Gujja S."/>
            <person name="Heilman E."/>
            <person name="Heiman D."/>
            <person name="Howarth C."/>
            <person name="Mehta T."/>
            <person name="Neiman D."/>
            <person name="Pearson M."/>
            <person name="Roberts A."/>
            <person name="Saif S."/>
            <person name="Shea T."/>
            <person name="Shenoy N."/>
            <person name="Sisk P."/>
            <person name="Stolte C."/>
            <person name="Sykes S."/>
            <person name="White J."/>
            <person name="Yandava C."/>
            <person name="Haas B."/>
            <person name="Nusbaum C."/>
            <person name="Birren B."/>
        </authorList>
    </citation>
    <scope>NUCLEOTIDE SEQUENCE</scope>
    <source>
        <strain evidence="12">ATCC 30864</strain>
    </source>
</reference>
<proteinExistence type="inferred from homology"/>
<comment type="similarity">
    <text evidence="2">Belongs to the aldo/keto reductase family. Glutamate--cysteine ligase light chain subfamily.</text>
</comment>
<evidence type="ECO:0000256" key="1">
    <source>
        <dbReference type="ARBA" id="ARBA00005006"/>
    </source>
</evidence>
<organism evidence="11 12">
    <name type="scientific">Capsaspora owczarzaki (strain ATCC 30864)</name>
    <dbReference type="NCBI Taxonomy" id="595528"/>
    <lineage>
        <taxon>Eukaryota</taxon>
        <taxon>Filasterea</taxon>
        <taxon>Capsaspora</taxon>
    </lineage>
</organism>
<evidence type="ECO:0000256" key="8">
    <source>
        <dbReference type="ARBA" id="ARBA00032926"/>
    </source>
</evidence>
<evidence type="ECO:0000256" key="7">
    <source>
        <dbReference type="ARBA" id="ARBA00031732"/>
    </source>
</evidence>
<evidence type="ECO:0000256" key="2">
    <source>
        <dbReference type="ARBA" id="ARBA00008612"/>
    </source>
</evidence>
<keyword evidence="12" id="KW-1185">Reference proteome</keyword>
<dbReference type="PhylomeDB" id="A0A0D2W0G0"/>
<feature type="domain" description="NADP-dependent oxidoreductase" evidence="10">
    <location>
        <begin position="192"/>
        <end position="307"/>
    </location>
</feature>
<dbReference type="InterPro" id="IPR023210">
    <property type="entry name" value="NADP_OxRdtase_dom"/>
</dbReference>
<feature type="compositionally biased region" description="Basic and acidic residues" evidence="9">
    <location>
        <begin position="82"/>
        <end position="97"/>
    </location>
</feature>
<dbReference type="InParanoid" id="A0A0D2W0G0"/>
<evidence type="ECO:0000313" key="12">
    <source>
        <dbReference type="Proteomes" id="UP000008743"/>
    </source>
</evidence>
<dbReference type="GO" id="GO:0006750">
    <property type="term" value="P:glutathione biosynthetic process"/>
    <property type="evidence" value="ECO:0007669"/>
    <property type="project" value="UniProtKB-UniPathway"/>
</dbReference>
<dbReference type="PANTHER" id="PTHR13295:SF4">
    <property type="entry name" value="GLUTAMATE--CYSTEINE LIGASE REGULATORY SUBUNIT"/>
    <property type="match status" value="1"/>
</dbReference>
<evidence type="ECO:0000256" key="4">
    <source>
        <dbReference type="ARBA" id="ARBA00022684"/>
    </source>
</evidence>
<dbReference type="STRING" id="595528.A0A0D2W0G0"/>
<sequence length="369" mass="38980">MATAQVLLSDAASPADHSGLNTTATSSSSSSSSVGNGTASAAGGGVRQHGEFNLSVLGGGHPHFVPHHDSEYERQQQQQQQQHEEQQQQQHDIHDQQQLRAMLAASTSLLVSTGNLLSPALSRRGDVAAPRNTVQEVLLALSLAFQDATSSVRAAAVSVQRQSDGLVHVARSPSPASPASDCAGSCGEAVTTKAKLFVLDDISEAELIDAVAQVRNELALERIDSFILAPQFDSDAANRASTDRLWHAAESLYTAGVLGSIGVTNFDSADLSSFVSTAQISPSVNQISTGKFSQPLAQLAKQHNIALLSNPDAEIPILSSAALDSVIGSYVDPSGSSQLRPRWLVRYTTEIKCRSIAAHRGYILRADRV</sequence>
<feature type="region of interest" description="Disordered" evidence="9">
    <location>
        <begin position="1"/>
        <end position="97"/>
    </location>
</feature>
<dbReference type="Proteomes" id="UP000008743">
    <property type="component" value="Unassembled WGS sequence"/>
</dbReference>
<dbReference type="GO" id="GO:0030234">
    <property type="term" value="F:enzyme regulator activity"/>
    <property type="evidence" value="ECO:0007669"/>
    <property type="project" value="TreeGrafter"/>
</dbReference>
<evidence type="ECO:0000259" key="10">
    <source>
        <dbReference type="Pfam" id="PF00248"/>
    </source>
</evidence>